<dbReference type="PATRIC" id="fig|1328313.3.peg.1091"/>
<comment type="similarity">
    <text evidence="4 23">In the C-terminal section; belongs to the transpeptidase family.</text>
</comment>
<accession>W7QED2</accession>
<evidence type="ECO:0000256" key="10">
    <source>
        <dbReference type="ARBA" id="ARBA00022676"/>
    </source>
</evidence>
<dbReference type="InterPro" id="IPR001264">
    <property type="entry name" value="Glyco_trans_51"/>
</dbReference>
<dbReference type="InterPro" id="IPR028166">
    <property type="entry name" value="UB2H"/>
</dbReference>
<dbReference type="SUPFAM" id="SSF56601">
    <property type="entry name" value="beta-lactamase/transpeptidase-like"/>
    <property type="match status" value="1"/>
</dbReference>
<evidence type="ECO:0000256" key="1">
    <source>
        <dbReference type="ARBA" id="ARBA00002624"/>
    </source>
</evidence>
<dbReference type="Pfam" id="PF14814">
    <property type="entry name" value="UB2H"/>
    <property type="match status" value="1"/>
</dbReference>
<dbReference type="Gene3D" id="3.30.2060.10">
    <property type="entry name" value="Penicillin-binding protein 1b domain"/>
    <property type="match status" value="1"/>
</dbReference>
<name>W7QED2_9ALTE</name>
<evidence type="ECO:0000256" key="6">
    <source>
        <dbReference type="ARBA" id="ARBA00018637"/>
    </source>
</evidence>
<dbReference type="Pfam" id="PF00905">
    <property type="entry name" value="Transpeptidase"/>
    <property type="match status" value="1"/>
</dbReference>
<dbReference type="GO" id="GO:0030288">
    <property type="term" value="C:outer membrane-bounded periplasmic space"/>
    <property type="evidence" value="ECO:0007669"/>
    <property type="project" value="TreeGrafter"/>
</dbReference>
<dbReference type="GO" id="GO:0005886">
    <property type="term" value="C:plasma membrane"/>
    <property type="evidence" value="ECO:0007669"/>
    <property type="project" value="UniProtKB-SubCell"/>
</dbReference>
<keyword evidence="16" id="KW-0046">Antibiotic resistance</keyword>
<dbReference type="RefSeq" id="WP_035013609.1">
    <property type="nucleotide sequence ID" value="NZ_ARZY01000006.1"/>
</dbReference>
<evidence type="ECO:0000256" key="23">
    <source>
        <dbReference type="PIRNR" id="PIRNR002799"/>
    </source>
</evidence>
<dbReference type="NCBIfam" id="TIGR02074">
    <property type="entry name" value="PBP_1a_fam"/>
    <property type="match status" value="1"/>
</dbReference>
<dbReference type="GO" id="GO:0009274">
    <property type="term" value="C:peptidoglycan-based cell wall"/>
    <property type="evidence" value="ECO:0007669"/>
    <property type="project" value="UniProtKB-UniRule"/>
</dbReference>
<dbReference type="Gene3D" id="1.10.3810.10">
    <property type="entry name" value="Biosynthetic peptidoglycan transglycosylase-like"/>
    <property type="match status" value="1"/>
</dbReference>
<comment type="catalytic activity">
    <reaction evidence="20">
        <text>Preferential cleavage: (Ac)2-L-Lys-D-Ala-|-D-Ala. Also transpeptidation of peptidyl-alanyl moieties that are N-acyl substituents of D-alanine.</text>
        <dbReference type="EC" id="3.4.16.4"/>
    </reaction>
</comment>
<evidence type="ECO:0000256" key="12">
    <source>
        <dbReference type="ARBA" id="ARBA00022801"/>
    </source>
</evidence>
<dbReference type="AlphaFoldDB" id="W7QED2"/>
<dbReference type="InterPro" id="IPR023346">
    <property type="entry name" value="Lysozyme-like_dom_sf"/>
</dbReference>
<dbReference type="PANTHER" id="PTHR32282:SF11">
    <property type="entry name" value="PENICILLIN-BINDING PROTEIN 1B"/>
    <property type="match status" value="1"/>
</dbReference>
<evidence type="ECO:0000256" key="14">
    <source>
        <dbReference type="ARBA" id="ARBA00022984"/>
    </source>
</evidence>
<evidence type="ECO:0000256" key="17">
    <source>
        <dbReference type="ARBA" id="ARBA00023268"/>
    </source>
</evidence>
<dbReference type="STRING" id="1328313.DS2_05285"/>
<evidence type="ECO:0000256" key="5">
    <source>
        <dbReference type="ARBA" id="ARBA00007739"/>
    </source>
</evidence>
<keyword evidence="30" id="KW-1185">Reference proteome</keyword>
<dbReference type="InterPro" id="IPR012338">
    <property type="entry name" value="Beta-lactam/transpept-like"/>
</dbReference>
<evidence type="ECO:0000256" key="8">
    <source>
        <dbReference type="ARBA" id="ARBA00022645"/>
    </source>
</evidence>
<evidence type="ECO:0000256" key="9">
    <source>
        <dbReference type="ARBA" id="ARBA00022670"/>
    </source>
</evidence>
<dbReference type="OrthoDB" id="9766909at2"/>
<keyword evidence="8" id="KW-0121">Carboxypeptidase</keyword>
<evidence type="ECO:0000259" key="28">
    <source>
        <dbReference type="Pfam" id="PF14814"/>
    </source>
</evidence>
<evidence type="ECO:0000256" key="4">
    <source>
        <dbReference type="ARBA" id="ARBA00007090"/>
    </source>
</evidence>
<evidence type="ECO:0000256" key="2">
    <source>
        <dbReference type="ARBA" id="ARBA00004236"/>
    </source>
</evidence>
<dbReference type="InterPro" id="IPR050396">
    <property type="entry name" value="Glycosyltr_51/Transpeptidase"/>
</dbReference>
<dbReference type="UniPathway" id="UPA00219"/>
<evidence type="ECO:0000256" key="20">
    <source>
        <dbReference type="ARBA" id="ARBA00034000"/>
    </source>
</evidence>
<comment type="catalytic activity">
    <reaction evidence="21">
        <text>[GlcNAc-(1-&gt;4)-Mur2Ac(oyl-L-Ala-gamma-D-Glu-L-Lys-D-Ala-D-Ala)](n)-di-trans,octa-cis-undecaprenyl diphosphate + beta-D-GlcNAc-(1-&gt;4)-Mur2Ac(oyl-L-Ala-gamma-D-Glu-L-Lys-D-Ala-D-Ala)-di-trans,octa-cis-undecaprenyl diphosphate = [GlcNAc-(1-&gt;4)-Mur2Ac(oyl-L-Ala-gamma-D-Glu-L-Lys-D-Ala-D-Ala)](n+1)-di-trans,octa-cis-undecaprenyl diphosphate + di-trans,octa-cis-undecaprenyl diphosphate + H(+)</text>
        <dbReference type="Rhea" id="RHEA:23708"/>
        <dbReference type="Rhea" id="RHEA-COMP:9602"/>
        <dbReference type="Rhea" id="RHEA-COMP:9603"/>
        <dbReference type="ChEBI" id="CHEBI:15378"/>
        <dbReference type="ChEBI" id="CHEBI:58405"/>
        <dbReference type="ChEBI" id="CHEBI:60033"/>
        <dbReference type="ChEBI" id="CHEBI:78435"/>
        <dbReference type="EC" id="2.4.99.28"/>
    </reaction>
</comment>
<keyword evidence="12" id="KW-0378">Hydrolase</keyword>
<dbReference type="GO" id="GO:0009002">
    <property type="term" value="F:serine-type D-Ala-D-Ala carboxypeptidase activity"/>
    <property type="evidence" value="ECO:0007669"/>
    <property type="project" value="UniProtKB-EC"/>
</dbReference>
<dbReference type="NCBIfam" id="TIGR02071">
    <property type="entry name" value="PBP_1b"/>
    <property type="match status" value="1"/>
</dbReference>
<comment type="caution">
    <text evidence="29">The sequence shown here is derived from an EMBL/GenBank/DDBJ whole genome shotgun (WGS) entry which is preliminary data.</text>
</comment>
<dbReference type="GO" id="GO:0008658">
    <property type="term" value="F:penicillin binding"/>
    <property type="evidence" value="ECO:0007669"/>
    <property type="project" value="UniProtKB-UniRule"/>
</dbReference>
<evidence type="ECO:0000256" key="7">
    <source>
        <dbReference type="ARBA" id="ARBA00022475"/>
    </source>
</evidence>
<keyword evidence="7" id="KW-1003">Cell membrane</keyword>
<dbReference type="GO" id="GO:0008360">
    <property type="term" value="P:regulation of cell shape"/>
    <property type="evidence" value="ECO:0007669"/>
    <property type="project" value="UniProtKB-UniRule"/>
</dbReference>
<feature type="domain" description="Glycosyl transferase family 51" evidence="27">
    <location>
        <begin position="156"/>
        <end position="327"/>
    </location>
</feature>
<keyword evidence="15 25" id="KW-0472">Membrane</keyword>
<dbReference type="Pfam" id="PF00912">
    <property type="entry name" value="Transgly"/>
    <property type="match status" value="1"/>
</dbReference>
<comment type="similarity">
    <text evidence="5 23">In the N-terminal section; belongs to the glycosyltransferase 51 family.</text>
</comment>
<dbReference type="SUPFAM" id="SSF53955">
    <property type="entry name" value="Lysozyme-like"/>
    <property type="match status" value="1"/>
</dbReference>
<dbReference type="GO" id="GO:0009252">
    <property type="term" value="P:peptidoglycan biosynthetic process"/>
    <property type="evidence" value="ECO:0007669"/>
    <property type="project" value="UniProtKB-UniRule"/>
</dbReference>
<keyword evidence="10 23" id="KW-0328">Glycosyltransferase</keyword>
<evidence type="ECO:0000313" key="29">
    <source>
        <dbReference type="EMBL" id="EWH11244.1"/>
    </source>
</evidence>
<feature type="active site" description="Acyl-ester intermediate; for transpeptidase activity" evidence="24">
    <location>
        <position position="458"/>
    </location>
</feature>
<keyword evidence="17" id="KW-0511">Multifunctional enzyme</keyword>
<keyword evidence="9" id="KW-0645">Protease</keyword>
<dbReference type="InterPro" id="IPR001460">
    <property type="entry name" value="PCN-bd_Tpept"/>
</dbReference>
<comment type="subcellular location">
    <subcellularLocation>
        <location evidence="2">Cell membrane</location>
    </subcellularLocation>
</comment>
<dbReference type="PANTHER" id="PTHR32282">
    <property type="entry name" value="BINDING PROTEIN TRANSPEPTIDASE, PUTATIVE-RELATED"/>
    <property type="match status" value="1"/>
</dbReference>
<feature type="domain" description="Bifunctional transglycosylase second" evidence="28">
    <location>
        <begin position="64"/>
        <end position="143"/>
    </location>
</feature>
<evidence type="ECO:0000259" key="27">
    <source>
        <dbReference type="Pfam" id="PF00912"/>
    </source>
</evidence>
<evidence type="ECO:0000256" key="15">
    <source>
        <dbReference type="ARBA" id="ARBA00023136"/>
    </source>
</evidence>
<reference evidence="29 30" key="1">
    <citation type="journal article" date="2014" name="Genome Announc.">
        <title>Draft Genome Sequence of the Agar-Degrading Bacterium Catenovulum sp. Strain DS-2, Isolated from Intestines of Haliotis diversicolor.</title>
        <authorList>
            <person name="Shan D."/>
            <person name="Li X."/>
            <person name="Gu Z."/>
            <person name="Wei G."/>
            <person name="Gao Z."/>
            <person name="Shao Z."/>
        </authorList>
    </citation>
    <scope>NUCLEOTIDE SEQUENCE [LARGE SCALE GENOMIC DNA]</scope>
    <source>
        <strain evidence="29 30">DS-2</strain>
    </source>
</reference>
<feature type="domain" description="Penicillin-binding protein transpeptidase" evidence="26">
    <location>
        <begin position="420"/>
        <end position="660"/>
    </location>
</feature>
<evidence type="ECO:0000256" key="18">
    <source>
        <dbReference type="ARBA" id="ARBA00023316"/>
    </source>
</evidence>
<evidence type="ECO:0000256" key="19">
    <source>
        <dbReference type="ARBA" id="ARBA00032454"/>
    </source>
</evidence>
<dbReference type="EMBL" id="ARZY01000006">
    <property type="protein sequence ID" value="EWH11244.1"/>
    <property type="molecule type" value="Genomic_DNA"/>
</dbReference>
<evidence type="ECO:0000256" key="16">
    <source>
        <dbReference type="ARBA" id="ARBA00023251"/>
    </source>
</evidence>
<comment type="function">
    <text evidence="1 23">Cell wall formation. Synthesis of cross-linked peptidoglycan from the lipid intermediates. The enzyme has a penicillin-insensitive transglycosylase N-terminal domain (formation of linear glycan strands) and a penicillin-sensitive transpeptidase C-terminal domain (cross-linking of the peptide subunits).</text>
</comment>
<dbReference type="GO" id="GO:0046677">
    <property type="term" value="P:response to antibiotic"/>
    <property type="evidence" value="ECO:0007669"/>
    <property type="project" value="UniProtKB-UniRule"/>
</dbReference>
<dbReference type="Proteomes" id="UP000019276">
    <property type="component" value="Unassembled WGS sequence"/>
</dbReference>
<dbReference type="GO" id="GO:0008955">
    <property type="term" value="F:peptidoglycan glycosyltransferase activity"/>
    <property type="evidence" value="ECO:0007669"/>
    <property type="project" value="UniProtKB-UniRule"/>
</dbReference>
<keyword evidence="13 23" id="KW-0133">Cell shape</keyword>
<keyword evidence="25" id="KW-1133">Transmembrane helix</keyword>
<sequence>MAEKKASWLARGIKLAVKLILVAVVLFVAYGVYLDAQIKQKFSGNKWQLPALVYGMEHEYFQTDALYKDDLIRHLNLLDYRKVRAVSLPGEYKVHANAVELVRREYSLAENHYRAKRLKISFQGRRIKSIWDFGAQQSVSAFTLEPYLLARLQANNLEDRILVSLENVPDIVIQTLLLVEDRSFYEHHGVSPLAILRALWVNIQAGRTVQGGSTLTQQLVKNMFLTNERSLVRKLKEAYLALLLDARYDKHEILQAYINEVYVGQNHQRAVHGLGLASQFYFAKPLNELSANEIALLVGMIKGPSYYNPRKYPQRAKERRDLILRLMTAHGLLTPDDYQVEVSRKLTVQDLNAIARRKFPAYVDQVREELKNVVTHDSQLFSGLKIYTHFDPLAQHRAQTSLSTSVELIENRRNIDDLQGAIVVVDSQQGGIKALVGDKKPHYAGFNRALNAQRNIGSLVKPFVYISAFEQDPALNLASIVKDQAITLTSSLGNQWSPKNYDKKYEGDIRLLDALVRSRNVPAVNLGMQTGLREIADRIQDFGIQREIPVYPSLLLGSVTLSPFEVAQIYQVLANKGTYIQLHAIRSIYSNDNQQVWQPAEKSYQVVDASYSYLINYALHKVTREGTAKAIAKSLPNRKFAGKTGTTNDGRDSWFVGYDHNELALVWLGRDDNQAISLTGSAGALKTFIQYQQSHNGENLILNLPAGVELKYFDKQTGLHSLPGCENLLLLPAIVEHLPPAKACDGSKEWVKPKSTWLERLFDW</sequence>
<keyword evidence="14 23" id="KW-0573">Peptidoglycan synthesis</keyword>
<evidence type="ECO:0000256" key="21">
    <source>
        <dbReference type="ARBA" id="ARBA00049902"/>
    </source>
</evidence>
<keyword evidence="11 23" id="KW-0808">Transferase</keyword>
<dbReference type="GO" id="GO:0071555">
    <property type="term" value="P:cell wall organization"/>
    <property type="evidence" value="ECO:0007669"/>
    <property type="project" value="UniProtKB-UniRule"/>
</dbReference>
<evidence type="ECO:0000256" key="22">
    <source>
        <dbReference type="NCBIfam" id="TIGR02071"/>
    </source>
</evidence>
<dbReference type="InterPro" id="IPR036950">
    <property type="entry name" value="PBP_transglycosylase"/>
</dbReference>
<feature type="active site" description="Proton donor; for transglycosylase activity" evidence="24">
    <location>
        <position position="180"/>
    </location>
</feature>
<evidence type="ECO:0000313" key="30">
    <source>
        <dbReference type="Proteomes" id="UP000019276"/>
    </source>
</evidence>
<proteinExistence type="inferred from homology"/>
<evidence type="ECO:0000256" key="25">
    <source>
        <dbReference type="SAM" id="Phobius"/>
    </source>
</evidence>
<dbReference type="PIRSF" id="PIRSF002799">
    <property type="entry name" value="PBP_1b"/>
    <property type="match status" value="1"/>
</dbReference>
<evidence type="ECO:0000256" key="24">
    <source>
        <dbReference type="PIRSR" id="PIRSR002799-1"/>
    </source>
</evidence>
<keyword evidence="25" id="KW-0812">Transmembrane</keyword>
<dbReference type="GO" id="GO:0006508">
    <property type="term" value="P:proteolysis"/>
    <property type="evidence" value="ECO:0007669"/>
    <property type="project" value="UniProtKB-KW"/>
</dbReference>
<gene>
    <name evidence="29" type="ORF">DS2_05285</name>
</gene>
<evidence type="ECO:0000256" key="13">
    <source>
        <dbReference type="ARBA" id="ARBA00022960"/>
    </source>
</evidence>
<organism evidence="29 30">
    <name type="scientific">Catenovulum agarivorans DS-2</name>
    <dbReference type="NCBI Taxonomy" id="1328313"/>
    <lineage>
        <taxon>Bacteria</taxon>
        <taxon>Pseudomonadati</taxon>
        <taxon>Pseudomonadota</taxon>
        <taxon>Gammaproteobacteria</taxon>
        <taxon>Alteromonadales</taxon>
        <taxon>Alteromonadaceae</taxon>
        <taxon>Catenovulum</taxon>
    </lineage>
</organism>
<comment type="pathway">
    <text evidence="3 23">Cell wall biogenesis; peptidoglycan biosynthesis.</text>
</comment>
<evidence type="ECO:0000256" key="11">
    <source>
        <dbReference type="ARBA" id="ARBA00022679"/>
    </source>
</evidence>
<keyword evidence="18 23" id="KW-0961">Cell wall biogenesis/degradation</keyword>
<feature type="transmembrane region" description="Helical" evidence="25">
    <location>
        <begin position="12"/>
        <end position="33"/>
    </location>
</feature>
<evidence type="ECO:0000259" key="26">
    <source>
        <dbReference type="Pfam" id="PF00905"/>
    </source>
</evidence>
<dbReference type="InterPro" id="IPR011813">
    <property type="entry name" value="PBP_1b"/>
</dbReference>
<dbReference type="Gene3D" id="1.20.5.100">
    <property type="entry name" value="Cytochrome c1, transmembrane anchor, C-terminal"/>
    <property type="match status" value="1"/>
</dbReference>
<evidence type="ECO:0000256" key="3">
    <source>
        <dbReference type="ARBA" id="ARBA00004752"/>
    </source>
</evidence>
<dbReference type="eggNOG" id="COG0744">
    <property type="taxonomic scope" value="Bacteria"/>
</dbReference>
<dbReference type="FunFam" id="1.10.3810.10:FF:000001">
    <property type="entry name" value="Penicillin-binding protein 1A"/>
    <property type="match status" value="1"/>
</dbReference>
<protein>
    <recommendedName>
        <fullName evidence="6 22">Penicillin-binding protein 1B</fullName>
        <shortName evidence="23">PBP-1b</shortName>
        <shortName evidence="23">PBP1b</shortName>
    </recommendedName>
    <alternativeName>
        <fullName evidence="19 23">Murein polymerase</fullName>
    </alternativeName>
</protein>
<dbReference type="Gene3D" id="3.40.710.10">
    <property type="entry name" value="DD-peptidase/beta-lactamase superfamily"/>
    <property type="match status" value="1"/>
</dbReference>